<keyword evidence="6" id="KW-1133">Transmembrane helix</keyword>
<dbReference type="GO" id="GO:0016020">
    <property type="term" value="C:membrane"/>
    <property type="evidence" value="ECO:0007669"/>
    <property type="project" value="UniProtKB-SubCell"/>
</dbReference>
<evidence type="ECO:0000259" key="7">
    <source>
        <dbReference type="PROSITE" id="PS50986"/>
    </source>
</evidence>
<keyword evidence="9" id="KW-1185">Reference proteome</keyword>
<proteinExistence type="predicted"/>
<feature type="domain" description="MANSC" evidence="7">
    <location>
        <begin position="85"/>
        <end position="184"/>
    </location>
</feature>
<keyword evidence="2" id="KW-0732">Signal</keyword>
<dbReference type="Ensembl" id="ENSORLT00000046917.1">
    <property type="protein sequence ID" value="ENSORLP00000033100.1"/>
    <property type="gene ID" value="ENSORLG00000026043.1"/>
</dbReference>
<feature type="region of interest" description="Disordered" evidence="5">
    <location>
        <begin position="223"/>
        <end position="388"/>
    </location>
</feature>
<keyword evidence="6" id="KW-0812">Transmembrane</keyword>
<evidence type="ECO:0000256" key="5">
    <source>
        <dbReference type="SAM" id="MobiDB-lite"/>
    </source>
</evidence>
<sequence length="475" mass="50252">MDLRLLWELLPFLGFCSVEKKKKSAKPPCEAPVWAESLFCCEGLLFPLQLCPPLPGSAAMDPLPTRRPTPGLQRLACVLLVMLTSLPASALESETCFSRQHRGATMALQPALNRTAVAAMDARLVHSERDCVLACCSEEVRPGARCNMVLFNGKKAAGEENCFLFHCDGEQDCPLMKAQDGINTYNIYKGLIHPPTPRPVTMTTVATNTFPLTTTLLLTTKATPTKKPTTVTPTSTTQAPVTTTAPPPVIIATTSTVTAPPATTTKTTTTAASLAPTLTSKRPNKTSRKQNKSTKKGKSHSVSAQPQPSFTTTLPVPTEVTLAAQRTIDTPKLQAGTTTPESTATPSTSIPAKTAAATTTSTTNPPPTTTTTPTSTTTASLSTMGSSTTRATPAAGLIIVPKEAVQANHVLQNSSPAHGKTAVVHGALKSGMVAFMVVALAVVTLALAVGGRKAMESFDRRHYTRLELNDLHYEV</sequence>
<dbReference type="SMART" id="SM00765">
    <property type="entry name" value="MANEC"/>
    <property type="match status" value="1"/>
</dbReference>
<evidence type="ECO:0000256" key="1">
    <source>
        <dbReference type="ARBA" id="ARBA00004370"/>
    </source>
</evidence>
<evidence type="ECO:0000313" key="9">
    <source>
        <dbReference type="Proteomes" id="UP000001038"/>
    </source>
</evidence>
<gene>
    <name evidence="8" type="primary">mansc1</name>
</gene>
<evidence type="ECO:0000256" key="6">
    <source>
        <dbReference type="SAM" id="Phobius"/>
    </source>
</evidence>
<dbReference type="Pfam" id="PF07502">
    <property type="entry name" value="MANEC"/>
    <property type="match status" value="1"/>
</dbReference>
<evidence type="ECO:0000313" key="8">
    <source>
        <dbReference type="Ensembl" id="ENSORLP00000033100.1"/>
    </source>
</evidence>
<feature type="compositionally biased region" description="Low complexity" evidence="5">
    <location>
        <begin position="223"/>
        <end position="281"/>
    </location>
</feature>
<organism evidence="8 9">
    <name type="scientific">Oryzias latipes</name>
    <name type="common">Japanese rice fish</name>
    <name type="synonym">Japanese killifish</name>
    <dbReference type="NCBI Taxonomy" id="8090"/>
    <lineage>
        <taxon>Eukaryota</taxon>
        <taxon>Metazoa</taxon>
        <taxon>Chordata</taxon>
        <taxon>Craniata</taxon>
        <taxon>Vertebrata</taxon>
        <taxon>Euteleostomi</taxon>
        <taxon>Actinopterygii</taxon>
        <taxon>Neopterygii</taxon>
        <taxon>Teleostei</taxon>
        <taxon>Neoteleostei</taxon>
        <taxon>Acanthomorphata</taxon>
        <taxon>Ovalentaria</taxon>
        <taxon>Atherinomorphae</taxon>
        <taxon>Beloniformes</taxon>
        <taxon>Adrianichthyidae</taxon>
        <taxon>Oryziinae</taxon>
        <taxon>Oryzias</taxon>
    </lineage>
</organism>
<feature type="compositionally biased region" description="Basic residues" evidence="5">
    <location>
        <begin position="282"/>
        <end position="299"/>
    </location>
</feature>
<dbReference type="AlphaFoldDB" id="A0A3B3HMV8"/>
<reference evidence="8 9" key="1">
    <citation type="journal article" date="2007" name="Nature">
        <title>The medaka draft genome and insights into vertebrate genome evolution.</title>
        <authorList>
            <person name="Kasahara M."/>
            <person name="Naruse K."/>
            <person name="Sasaki S."/>
            <person name="Nakatani Y."/>
            <person name="Qu W."/>
            <person name="Ahsan B."/>
            <person name="Yamada T."/>
            <person name="Nagayasu Y."/>
            <person name="Doi K."/>
            <person name="Kasai Y."/>
            <person name="Jindo T."/>
            <person name="Kobayashi D."/>
            <person name="Shimada A."/>
            <person name="Toyoda A."/>
            <person name="Kuroki Y."/>
            <person name="Fujiyama A."/>
            <person name="Sasaki T."/>
            <person name="Shimizu A."/>
            <person name="Asakawa S."/>
            <person name="Shimizu N."/>
            <person name="Hashimoto S."/>
            <person name="Yang J."/>
            <person name="Lee Y."/>
            <person name="Matsushima K."/>
            <person name="Sugano S."/>
            <person name="Sakaizumi M."/>
            <person name="Narita T."/>
            <person name="Ohishi K."/>
            <person name="Haga S."/>
            <person name="Ohta F."/>
            <person name="Nomoto H."/>
            <person name="Nogata K."/>
            <person name="Morishita T."/>
            <person name="Endo T."/>
            <person name="Shin-I T."/>
            <person name="Takeda H."/>
            <person name="Morishita S."/>
            <person name="Kohara Y."/>
        </authorList>
    </citation>
    <scope>NUCLEOTIDE SEQUENCE [LARGE SCALE GENOMIC DNA]</scope>
    <source>
        <strain evidence="8 9">Hd-rR</strain>
    </source>
</reference>
<dbReference type="InParanoid" id="A0A3B3HMV8"/>
<dbReference type="Bgee" id="ENSORLG00000026043">
    <property type="expression patterns" value="Expressed in brain and 9 other cell types or tissues"/>
</dbReference>
<dbReference type="STRING" id="8090.ENSORLP00000033100"/>
<feature type="transmembrane region" description="Helical" evidence="6">
    <location>
        <begin position="432"/>
        <end position="451"/>
    </location>
</feature>
<evidence type="ECO:0000256" key="4">
    <source>
        <dbReference type="ARBA" id="ARBA00023180"/>
    </source>
</evidence>
<dbReference type="Proteomes" id="UP000001038">
    <property type="component" value="Chromosome 23"/>
</dbReference>
<reference evidence="8" key="2">
    <citation type="submission" date="2025-08" db="UniProtKB">
        <authorList>
            <consortium name="Ensembl"/>
        </authorList>
    </citation>
    <scope>IDENTIFICATION</scope>
    <source>
        <strain evidence="8">Hd-rR</strain>
    </source>
</reference>
<protein>
    <recommendedName>
        <fullName evidence="7">MANSC domain-containing protein</fullName>
    </recommendedName>
</protein>
<dbReference type="PROSITE" id="PS50986">
    <property type="entry name" value="MANSC"/>
    <property type="match status" value="1"/>
</dbReference>
<feature type="compositionally biased region" description="Low complexity" evidence="5">
    <location>
        <begin position="337"/>
        <end position="388"/>
    </location>
</feature>
<dbReference type="InterPro" id="IPR013980">
    <property type="entry name" value="MANSC_dom"/>
</dbReference>
<name>A0A3B3HMV8_ORYLA</name>
<dbReference type="InterPro" id="IPR011106">
    <property type="entry name" value="MANSC_N"/>
</dbReference>
<keyword evidence="3 6" id="KW-0472">Membrane</keyword>
<keyword evidence="4" id="KW-0325">Glycoprotein</keyword>
<evidence type="ECO:0000256" key="3">
    <source>
        <dbReference type="ARBA" id="ARBA00023136"/>
    </source>
</evidence>
<dbReference type="GeneTree" id="ENSGT00940000169980"/>
<reference evidence="8" key="3">
    <citation type="submission" date="2025-09" db="UniProtKB">
        <authorList>
            <consortium name="Ensembl"/>
        </authorList>
    </citation>
    <scope>IDENTIFICATION</scope>
    <source>
        <strain evidence="8">Hd-rR</strain>
    </source>
</reference>
<feature type="compositionally biased region" description="Low complexity" evidence="5">
    <location>
        <begin position="311"/>
        <end position="322"/>
    </location>
</feature>
<comment type="subcellular location">
    <subcellularLocation>
        <location evidence="1">Membrane</location>
    </subcellularLocation>
</comment>
<evidence type="ECO:0000256" key="2">
    <source>
        <dbReference type="ARBA" id="ARBA00022729"/>
    </source>
</evidence>
<feature type="compositionally biased region" description="Polar residues" evidence="5">
    <location>
        <begin position="300"/>
        <end position="310"/>
    </location>
</feature>
<accession>A0A3B3HMV8</accession>